<dbReference type="AlphaFoldDB" id="A0AAE0KE02"/>
<keyword evidence="1" id="KW-0175">Coiled coil</keyword>
<feature type="region of interest" description="Disordered" evidence="2">
    <location>
        <begin position="442"/>
        <end position="467"/>
    </location>
</feature>
<feature type="compositionally biased region" description="Polar residues" evidence="2">
    <location>
        <begin position="75"/>
        <end position="86"/>
    </location>
</feature>
<sequence>MLSRNPAFSSFPQPEYCPPHHSLPVRSLRPSSNRIAVADGYGSPRQQQLEKRVVAPPPSHTPPPGPGQQRQRQQHGFNSPRPSLSPLQEYHSGFSNEEPGSPSPYSPASQHRRQQSFSNLLPISFRSRTPSPTRKSPVVPDQMPYTGDGRTSLRAADSSPRGGLAGWLSDTAAASALGMTSSNQEARNQAQDMTPDTTPTKLRRNTTTSGIRMEPTTPKSSVTATASRFMSALSSRFTPAPTSPADLDDELCNLDIEATLFPPGSPVDRDTFSPAAFKNLQTNAVGLLSKLQGAYRDRVIALRDLQAERSAQRDELEEAETRAQHLKMQLEGMAMKAQEQEKAMRQLMNELALERKFRAEERLALSGNKAFGATSEGSIASEDLGVDEERQRLKWKRKSGDTVKSEAGFDDTDEESAESESVFSRCRSPTLAASALDGSTIDYQTPQQQPKSSSSLSLTPRQPRAGQQQISTFQKIIKGIAGEADNAAATGCANYKGQAASMAWDTVSVLRDENKHLKRRVGELEVAVESALDLVNGIGL</sequence>
<comment type="caution">
    <text evidence="3">The sequence shown here is derived from an EMBL/GenBank/DDBJ whole genome shotgun (WGS) entry which is preliminary data.</text>
</comment>
<reference evidence="3" key="2">
    <citation type="submission" date="2023-06" db="EMBL/GenBank/DDBJ databases">
        <authorList>
            <consortium name="Lawrence Berkeley National Laboratory"/>
            <person name="Haridas S."/>
            <person name="Hensen N."/>
            <person name="Bonometti L."/>
            <person name="Westerberg I."/>
            <person name="Brannstrom I.O."/>
            <person name="Guillou S."/>
            <person name="Cros-Aarteil S."/>
            <person name="Calhoun S."/>
            <person name="Kuo A."/>
            <person name="Mondo S."/>
            <person name="Pangilinan J."/>
            <person name="Riley R."/>
            <person name="LaButti K."/>
            <person name="Andreopoulos B."/>
            <person name="Lipzen A."/>
            <person name="Chen C."/>
            <person name="Yanf M."/>
            <person name="Daum C."/>
            <person name="Ng V."/>
            <person name="Clum A."/>
            <person name="Steindorff A."/>
            <person name="Ohm R."/>
            <person name="Martin F."/>
            <person name="Silar P."/>
            <person name="Natvig D."/>
            <person name="Lalanne C."/>
            <person name="Gautier V."/>
            <person name="Ament-velasquez S.L."/>
            <person name="Kruys A."/>
            <person name="Hutchinson M.I."/>
            <person name="Powell A.J."/>
            <person name="Barry K."/>
            <person name="Miller A.N."/>
            <person name="Grigoriev I.V."/>
            <person name="Debuchy R."/>
            <person name="Gladieux P."/>
            <person name="Thoren M.H."/>
            <person name="Johannesson H."/>
        </authorList>
    </citation>
    <scope>NUCLEOTIDE SEQUENCE</scope>
    <source>
        <strain evidence="3">CBS 232.78</strain>
    </source>
</reference>
<evidence type="ECO:0000256" key="2">
    <source>
        <dbReference type="SAM" id="MobiDB-lite"/>
    </source>
</evidence>
<accession>A0AAE0KE02</accession>
<dbReference type="Proteomes" id="UP001285441">
    <property type="component" value="Unassembled WGS sequence"/>
</dbReference>
<proteinExistence type="predicted"/>
<feature type="region of interest" description="Disordered" evidence="2">
    <location>
        <begin position="394"/>
        <end position="424"/>
    </location>
</feature>
<reference evidence="3" key="1">
    <citation type="journal article" date="2023" name="Mol. Phylogenet. Evol.">
        <title>Genome-scale phylogeny and comparative genomics of the fungal order Sordariales.</title>
        <authorList>
            <person name="Hensen N."/>
            <person name="Bonometti L."/>
            <person name="Westerberg I."/>
            <person name="Brannstrom I.O."/>
            <person name="Guillou S."/>
            <person name="Cros-Aarteil S."/>
            <person name="Calhoun S."/>
            <person name="Haridas S."/>
            <person name="Kuo A."/>
            <person name="Mondo S."/>
            <person name="Pangilinan J."/>
            <person name="Riley R."/>
            <person name="LaButti K."/>
            <person name="Andreopoulos B."/>
            <person name="Lipzen A."/>
            <person name="Chen C."/>
            <person name="Yan M."/>
            <person name="Daum C."/>
            <person name="Ng V."/>
            <person name="Clum A."/>
            <person name="Steindorff A."/>
            <person name="Ohm R.A."/>
            <person name="Martin F."/>
            <person name="Silar P."/>
            <person name="Natvig D.O."/>
            <person name="Lalanne C."/>
            <person name="Gautier V."/>
            <person name="Ament-Velasquez S.L."/>
            <person name="Kruys A."/>
            <person name="Hutchinson M.I."/>
            <person name="Powell A.J."/>
            <person name="Barry K."/>
            <person name="Miller A.N."/>
            <person name="Grigoriev I.V."/>
            <person name="Debuchy R."/>
            <person name="Gladieux P."/>
            <person name="Hiltunen Thoren M."/>
            <person name="Johannesson H."/>
        </authorList>
    </citation>
    <scope>NUCLEOTIDE SEQUENCE</scope>
    <source>
        <strain evidence="3">CBS 232.78</strain>
    </source>
</reference>
<feature type="compositionally biased region" description="Polar residues" evidence="2">
    <location>
        <begin position="115"/>
        <end position="134"/>
    </location>
</feature>
<feature type="region of interest" description="Disordered" evidence="2">
    <location>
        <begin position="1"/>
        <end position="166"/>
    </location>
</feature>
<feature type="region of interest" description="Disordered" evidence="2">
    <location>
        <begin position="178"/>
        <end position="204"/>
    </location>
</feature>
<dbReference type="EMBL" id="JAULSW010000007">
    <property type="protein sequence ID" value="KAK3375098.1"/>
    <property type="molecule type" value="Genomic_DNA"/>
</dbReference>
<evidence type="ECO:0000313" key="4">
    <source>
        <dbReference type="Proteomes" id="UP001285441"/>
    </source>
</evidence>
<feature type="compositionally biased region" description="Basic and acidic residues" evidence="2">
    <location>
        <begin position="394"/>
        <end position="404"/>
    </location>
</feature>
<feature type="compositionally biased region" description="Low complexity" evidence="2">
    <location>
        <begin position="444"/>
        <end position="464"/>
    </location>
</feature>
<name>A0AAE0KE02_9PEZI</name>
<feature type="coiled-coil region" evidence="1">
    <location>
        <begin position="302"/>
        <end position="354"/>
    </location>
</feature>
<protein>
    <submittedName>
        <fullName evidence="3">Uncharacterized protein</fullName>
    </submittedName>
</protein>
<feature type="compositionally biased region" description="Polar residues" evidence="2">
    <location>
        <begin position="1"/>
        <end position="12"/>
    </location>
</feature>
<organism evidence="3 4">
    <name type="scientific">Podospora didyma</name>
    <dbReference type="NCBI Taxonomy" id="330526"/>
    <lineage>
        <taxon>Eukaryota</taxon>
        <taxon>Fungi</taxon>
        <taxon>Dikarya</taxon>
        <taxon>Ascomycota</taxon>
        <taxon>Pezizomycotina</taxon>
        <taxon>Sordariomycetes</taxon>
        <taxon>Sordariomycetidae</taxon>
        <taxon>Sordariales</taxon>
        <taxon>Podosporaceae</taxon>
        <taxon>Podospora</taxon>
    </lineage>
</organism>
<feature type="compositionally biased region" description="Pro residues" evidence="2">
    <location>
        <begin position="55"/>
        <end position="66"/>
    </location>
</feature>
<gene>
    <name evidence="3" type="ORF">B0H63DRAFT_267153</name>
</gene>
<keyword evidence="4" id="KW-1185">Reference proteome</keyword>
<evidence type="ECO:0000313" key="3">
    <source>
        <dbReference type="EMBL" id="KAK3375098.1"/>
    </source>
</evidence>
<feature type="compositionally biased region" description="Polar residues" evidence="2">
    <location>
        <begin position="178"/>
        <end position="196"/>
    </location>
</feature>
<feature type="compositionally biased region" description="Acidic residues" evidence="2">
    <location>
        <begin position="408"/>
        <end position="418"/>
    </location>
</feature>
<evidence type="ECO:0000256" key="1">
    <source>
        <dbReference type="SAM" id="Coils"/>
    </source>
</evidence>